<sequence length="80" mass="9032">MGLTQLIQSISPHHIGYERFQSFDALCNPILSFLSRRRNRVSQPLNARAQSCVGVDSRTVKFRCSDLEHVTTSMTSIGKH</sequence>
<evidence type="ECO:0000313" key="1">
    <source>
        <dbReference type="EMBL" id="ATU83832.1"/>
    </source>
</evidence>
<protein>
    <submittedName>
        <fullName evidence="1">ORF953</fullName>
    </submittedName>
</protein>
<accession>A0A2D3I632</accession>
<reference evidence="1" key="1">
    <citation type="journal article" date="2018" name="Aquaculture">
        <title>Complete genome sequence of a white spot syndrome virus associated with a disease incursion in Australia.</title>
        <authorList>
            <person name="Oakey J."/>
            <person name="Smith C.S."/>
        </authorList>
    </citation>
    <scope>NUCLEOTIDE SEQUENCE [LARGE SCALE GENOMIC DNA]</scope>
    <source>
        <strain evidence="1">WSSV-AU</strain>
    </source>
</reference>
<proteinExistence type="predicted"/>
<dbReference type="EMBL" id="MF768985">
    <property type="protein sequence ID" value="ATU83832.1"/>
    <property type="molecule type" value="Genomic_DNA"/>
</dbReference>
<dbReference type="Proteomes" id="UP000267516">
    <property type="component" value="Segment"/>
</dbReference>
<name>A0A2D3I632_9VIRU</name>
<organism evidence="1">
    <name type="scientific">White spot syndrome virus</name>
    <dbReference type="NCBI Taxonomy" id="342409"/>
    <lineage>
        <taxon>Viruses</taxon>
        <taxon>Viruses incertae sedis</taxon>
        <taxon>Naldaviricetes</taxon>
        <taxon>Nimaviridae</taxon>
        <taxon>Whispovirus</taxon>
    </lineage>
</organism>